<dbReference type="AlphaFoldDB" id="A0AA36H745"/>
<dbReference type="Proteomes" id="UP001176961">
    <property type="component" value="Unassembled WGS sequence"/>
</dbReference>
<evidence type="ECO:0000313" key="3">
    <source>
        <dbReference type="EMBL" id="CAJ0605006.1"/>
    </source>
</evidence>
<evidence type="ECO:0000313" key="4">
    <source>
        <dbReference type="Proteomes" id="UP001176961"/>
    </source>
</evidence>
<evidence type="ECO:0000256" key="2">
    <source>
        <dbReference type="SAM" id="SignalP"/>
    </source>
</evidence>
<evidence type="ECO:0000256" key="1">
    <source>
        <dbReference type="SAM" id="MobiDB-lite"/>
    </source>
</evidence>
<keyword evidence="4" id="KW-1185">Reference proteome</keyword>
<feature type="chain" id="PRO_5041447736" evidence="2">
    <location>
        <begin position="24"/>
        <end position="307"/>
    </location>
</feature>
<feature type="region of interest" description="Disordered" evidence="1">
    <location>
        <begin position="178"/>
        <end position="205"/>
    </location>
</feature>
<comment type="caution">
    <text evidence="3">The sequence shown here is derived from an EMBL/GenBank/DDBJ whole genome shotgun (WGS) entry which is preliminary data.</text>
</comment>
<feature type="region of interest" description="Disordered" evidence="1">
    <location>
        <begin position="56"/>
        <end position="81"/>
    </location>
</feature>
<name>A0AA36H745_CYLNA</name>
<feature type="compositionally biased region" description="Basic and acidic residues" evidence="1">
    <location>
        <begin position="186"/>
        <end position="204"/>
    </location>
</feature>
<dbReference type="PANTHER" id="PTHR33995">
    <property type="entry name" value="PROTEIN CBG18546"/>
    <property type="match status" value="1"/>
</dbReference>
<dbReference type="PANTHER" id="PTHR33995:SF13">
    <property type="entry name" value="CTCK DOMAIN-CONTAINING PROTEIN"/>
    <property type="match status" value="1"/>
</dbReference>
<proteinExistence type="predicted"/>
<organism evidence="3 4">
    <name type="scientific">Cylicocyclus nassatus</name>
    <name type="common">Nematode worm</name>
    <dbReference type="NCBI Taxonomy" id="53992"/>
    <lineage>
        <taxon>Eukaryota</taxon>
        <taxon>Metazoa</taxon>
        <taxon>Ecdysozoa</taxon>
        <taxon>Nematoda</taxon>
        <taxon>Chromadorea</taxon>
        <taxon>Rhabditida</taxon>
        <taxon>Rhabditina</taxon>
        <taxon>Rhabditomorpha</taxon>
        <taxon>Strongyloidea</taxon>
        <taxon>Strongylidae</taxon>
        <taxon>Cylicocyclus</taxon>
    </lineage>
</organism>
<feature type="compositionally biased region" description="Low complexity" evidence="1">
    <location>
        <begin position="66"/>
        <end position="81"/>
    </location>
</feature>
<sequence>MAIIHHLPSLLLFIVCLIDFVDAGSSCGEKNKTVGYTAQITTTTTTTQPPNYAYNRQLDIKPPTPSTTTTTTTTTTKTTTPPYINPYGGCHKYTDEEKRQILSDLGTYNPIFMAMTPEEAALNFAPVFKKLRYGDKPYPDYEDVLIKNGRTERVCRSTVCRTLLEKLQAPIAHEEWLSDDQQALSESRRSRRDEHEHHPHDHVISGKGKCRLTMRNEECKAAGELVGGGLRLCTQCQRVYVVSSNCSPRFINTARCQSHGTTCIHNAKAGKSYGFSREDTLPMTLLRSVGDPKCEKFLNEDFEVSNS</sequence>
<protein>
    <submittedName>
        <fullName evidence="3">Uncharacterized protein</fullName>
    </submittedName>
</protein>
<accession>A0AA36H745</accession>
<reference evidence="3" key="1">
    <citation type="submission" date="2023-07" db="EMBL/GenBank/DDBJ databases">
        <authorList>
            <consortium name="CYATHOMIX"/>
        </authorList>
    </citation>
    <scope>NUCLEOTIDE SEQUENCE</scope>
    <source>
        <strain evidence="3">N/A</strain>
    </source>
</reference>
<gene>
    <name evidence="3" type="ORF">CYNAS_LOCUS16989</name>
</gene>
<dbReference type="EMBL" id="CATQJL010000316">
    <property type="protein sequence ID" value="CAJ0605006.1"/>
    <property type="molecule type" value="Genomic_DNA"/>
</dbReference>
<keyword evidence="2" id="KW-0732">Signal</keyword>
<feature type="signal peptide" evidence="2">
    <location>
        <begin position="1"/>
        <end position="23"/>
    </location>
</feature>